<evidence type="ECO:0000259" key="2">
    <source>
        <dbReference type="Pfam" id="PF00561"/>
    </source>
</evidence>
<evidence type="ECO:0000313" key="4">
    <source>
        <dbReference type="RefSeq" id="XP_030977517.1"/>
    </source>
</evidence>
<reference evidence="4" key="2">
    <citation type="submission" date="2019-10" db="EMBL/GenBank/DDBJ databases">
        <authorList>
            <consortium name="NCBI Genome Project"/>
        </authorList>
    </citation>
    <scope>NUCLEOTIDE SEQUENCE</scope>
    <source>
        <strain evidence="4">NI907</strain>
    </source>
</reference>
<gene>
    <name evidence="4" type="ORF">PgNI_09600</name>
</gene>
<feature type="region of interest" description="Disordered" evidence="1">
    <location>
        <begin position="132"/>
        <end position="500"/>
    </location>
</feature>
<feature type="compositionally biased region" description="Basic and acidic residues" evidence="1">
    <location>
        <begin position="744"/>
        <end position="756"/>
    </location>
</feature>
<keyword evidence="3" id="KW-1185">Reference proteome</keyword>
<evidence type="ECO:0000313" key="3">
    <source>
        <dbReference type="Proteomes" id="UP000515153"/>
    </source>
</evidence>
<feature type="compositionally biased region" description="Basic and acidic residues" evidence="1">
    <location>
        <begin position="448"/>
        <end position="466"/>
    </location>
</feature>
<feature type="compositionally biased region" description="Polar residues" evidence="1">
    <location>
        <begin position="725"/>
        <end position="735"/>
    </location>
</feature>
<dbReference type="Pfam" id="PF00561">
    <property type="entry name" value="Abhydrolase_1"/>
    <property type="match status" value="1"/>
</dbReference>
<reference evidence="4" key="3">
    <citation type="submission" date="2025-08" db="UniProtKB">
        <authorList>
            <consortium name="RefSeq"/>
        </authorList>
    </citation>
    <scope>IDENTIFICATION</scope>
    <source>
        <strain evidence="4">NI907</strain>
    </source>
</reference>
<feature type="compositionally biased region" description="Low complexity" evidence="1">
    <location>
        <begin position="162"/>
        <end position="178"/>
    </location>
</feature>
<dbReference type="Proteomes" id="UP000515153">
    <property type="component" value="Unplaced"/>
</dbReference>
<dbReference type="PANTHER" id="PTHR43433">
    <property type="entry name" value="HYDROLASE, ALPHA/BETA FOLD FAMILY PROTEIN"/>
    <property type="match status" value="1"/>
</dbReference>
<dbReference type="InterPro" id="IPR000073">
    <property type="entry name" value="AB_hydrolase_1"/>
</dbReference>
<feature type="compositionally biased region" description="Low complexity" evidence="1">
    <location>
        <begin position="357"/>
        <end position="367"/>
    </location>
</feature>
<feature type="compositionally biased region" description="Polar residues" evidence="1">
    <location>
        <begin position="691"/>
        <end position="700"/>
    </location>
</feature>
<dbReference type="RefSeq" id="XP_030977517.1">
    <property type="nucleotide sequence ID" value="XM_031129582.1"/>
</dbReference>
<dbReference type="GeneID" id="41964490"/>
<name>A0A6P8ARK1_PYRGI</name>
<feature type="region of interest" description="Disordered" evidence="1">
    <location>
        <begin position="1"/>
        <end position="56"/>
    </location>
</feature>
<feature type="region of interest" description="Disordered" evidence="1">
    <location>
        <begin position="68"/>
        <end position="119"/>
    </location>
</feature>
<feature type="region of interest" description="Disordered" evidence="1">
    <location>
        <begin position="691"/>
        <end position="799"/>
    </location>
</feature>
<proteinExistence type="predicted"/>
<dbReference type="OrthoDB" id="435520at2759"/>
<feature type="compositionally biased region" description="Low complexity" evidence="1">
    <location>
        <begin position="44"/>
        <end position="54"/>
    </location>
</feature>
<dbReference type="InterPro" id="IPR050471">
    <property type="entry name" value="AB_hydrolase"/>
</dbReference>
<dbReference type="KEGG" id="pgri:PgNI_09600"/>
<dbReference type="InterPro" id="IPR029058">
    <property type="entry name" value="AB_hydrolase_fold"/>
</dbReference>
<evidence type="ECO:0000256" key="1">
    <source>
        <dbReference type="SAM" id="MobiDB-lite"/>
    </source>
</evidence>
<feature type="compositionally biased region" description="Polar residues" evidence="1">
    <location>
        <begin position="280"/>
        <end position="309"/>
    </location>
</feature>
<dbReference type="Gene3D" id="3.40.50.1820">
    <property type="entry name" value="alpha/beta hydrolase"/>
    <property type="match status" value="2"/>
</dbReference>
<protein>
    <recommendedName>
        <fullName evidence="2">AB hydrolase-1 domain-containing protein</fullName>
    </recommendedName>
</protein>
<feature type="compositionally biased region" description="Basic and acidic residues" evidence="1">
    <location>
        <begin position="234"/>
        <end position="246"/>
    </location>
</feature>
<sequence>MMDSQVVPPLPRQSSSRQHTSRRHETLDFHLPSSSRGTRHASPSRRAQQSPPSALGADVISSLITSLDVVSKPTSPSSDRRPPSTSPLPSPALKSPATNGSFGVEYGAYSSPKREVATAEDVSLDDLAACPPVIRTAKPPSGFSALTAPKSPQRDQSGGVKSLLGGSRSASRPSSRGSHTSRDADTQSIGNLSVEPGDIPPIPELKRRKSYTGSFDSWGKKQGRSHKGLMYMSSRERLQDKEDKKRNSSSTASGDRGLGTKSNPTSPHQDHFLAQIPINEETTSPTTEAVISPVFSPTSERAPTDSPSVGSPRHIPDRNSSLRKTGSKQRSSARRSATANRDSQATKAIPEVEERSQSLSRARSTSRTGRRAQETATPTHPDSDTDVYLLYSKMTALPERPRARSRSRSVSRPPDDRPRLHSRTLSYDVDIEEGAPSPAIAQRRRRERSLSVDKRGSRRESTDGRAKRSSSRLRRLSKHEGAQSPTADANHIGYERPPSADSIDDAVESYLCSPRLSQKIKHPQTGRVISFSEVGDSEGSAVFCCVGMGLTRYITAFYDELALTLKLRLITPDRPGVGDSEPYQDGTATPLSWPDDVYAICQALKITKFSILAHSAGAIYALATALRMPQHIRGRIHLLAPWIPPSQMSVFGASAQTPLPPSNAIPTSQRILRALPTPFLKAANSSFMTATSSSITSSLPKTPRKKRKNGQNVAKDREKEAAARSQAQQHQNGSPLLSPGALDSNKENHLQDDDGNRIPGFVRGEIPATGDMDFFKPPPMAGSADAGAHRKSSSVASQRNAAAREAAVLAAAASAIADKERQATYDTRLTHAIWELATTGANPAVDLLVCLERRNTIGFRYVDITRPVIIHHGTRDTRVPLDNVLWLGKTMRRCEVRVLEGEGHGLMASASVMGGVLMEISKEWEDWTRITGIAARKTAAEREKAAMEVGVAR</sequence>
<accession>A0A6P8ARK1</accession>
<feature type="domain" description="AB hydrolase-1" evidence="2">
    <location>
        <begin position="566"/>
        <end position="695"/>
    </location>
</feature>
<organism evidence="3 4">
    <name type="scientific">Pyricularia grisea</name>
    <name type="common">Crabgrass-specific blast fungus</name>
    <name type="synonym">Magnaporthe grisea</name>
    <dbReference type="NCBI Taxonomy" id="148305"/>
    <lineage>
        <taxon>Eukaryota</taxon>
        <taxon>Fungi</taxon>
        <taxon>Dikarya</taxon>
        <taxon>Ascomycota</taxon>
        <taxon>Pezizomycotina</taxon>
        <taxon>Sordariomycetes</taxon>
        <taxon>Sordariomycetidae</taxon>
        <taxon>Magnaporthales</taxon>
        <taxon>Pyriculariaceae</taxon>
        <taxon>Pyricularia</taxon>
    </lineage>
</organism>
<dbReference type="AlphaFoldDB" id="A0A6P8ARK1"/>
<dbReference type="SUPFAM" id="SSF53474">
    <property type="entry name" value="alpha/beta-Hydrolases"/>
    <property type="match status" value="1"/>
</dbReference>
<feature type="compositionally biased region" description="Basic residues" evidence="1">
    <location>
        <begin position="467"/>
        <end position="477"/>
    </location>
</feature>
<dbReference type="PANTHER" id="PTHR43433:SF10">
    <property type="entry name" value="AB HYDROLASE-1 DOMAIN-CONTAINING PROTEIN"/>
    <property type="match status" value="1"/>
</dbReference>
<reference evidence="4" key="1">
    <citation type="journal article" date="2019" name="Mol. Biol. Evol.">
        <title>Blast fungal genomes show frequent chromosomal changes, gene gains and losses, and effector gene turnover.</title>
        <authorList>
            <person name="Gomez Luciano L.B."/>
            <person name="Jason Tsai I."/>
            <person name="Chuma I."/>
            <person name="Tosa Y."/>
            <person name="Chen Y.H."/>
            <person name="Li J.Y."/>
            <person name="Li M.Y."/>
            <person name="Jade Lu M.Y."/>
            <person name="Nakayashiki H."/>
            <person name="Li W.H."/>
        </authorList>
    </citation>
    <scope>NUCLEOTIDE SEQUENCE</scope>
    <source>
        <strain evidence="4">NI907</strain>
    </source>
</reference>